<reference evidence="1" key="1">
    <citation type="submission" date="2021-05" db="EMBL/GenBank/DDBJ databases">
        <authorList>
            <person name="Pan Q."/>
            <person name="Jouanno E."/>
            <person name="Zahm M."/>
            <person name="Klopp C."/>
            <person name="Cabau C."/>
            <person name="Louis A."/>
            <person name="Berthelot C."/>
            <person name="Parey E."/>
            <person name="Roest Crollius H."/>
            <person name="Montfort J."/>
            <person name="Robinson-Rechavi M."/>
            <person name="Bouchez O."/>
            <person name="Lampietro C."/>
            <person name="Lopez Roques C."/>
            <person name="Donnadieu C."/>
            <person name="Postlethwait J."/>
            <person name="Bobe J."/>
            <person name="Dillon D."/>
            <person name="Chandos A."/>
            <person name="von Hippel F."/>
            <person name="Guiguen Y."/>
        </authorList>
    </citation>
    <scope>NUCLEOTIDE SEQUENCE</scope>
    <source>
        <strain evidence="1">YG-Jan2019</strain>
    </source>
</reference>
<organism evidence="1 2">
    <name type="scientific">Dallia pectoralis</name>
    <name type="common">Alaska blackfish</name>
    <dbReference type="NCBI Taxonomy" id="75939"/>
    <lineage>
        <taxon>Eukaryota</taxon>
        <taxon>Metazoa</taxon>
        <taxon>Chordata</taxon>
        <taxon>Craniata</taxon>
        <taxon>Vertebrata</taxon>
        <taxon>Euteleostomi</taxon>
        <taxon>Actinopterygii</taxon>
        <taxon>Neopterygii</taxon>
        <taxon>Teleostei</taxon>
        <taxon>Protacanthopterygii</taxon>
        <taxon>Esociformes</taxon>
        <taxon>Umbridae</taxon>
        <taxon>Dallia</taxon>
    </lineage>
</organism>
<dbReference type="EMBL" id="CM055739">
    <property type="protein sequence ID" value="KAJ8004004.1"/>
    <property type="molecule type" value="Genomic_DNA"/>
</dbReference>
<accession>A0ACC2GJS0</accession>
<gene>
    <name evidence="1" type="ORF">DPEC_G00154300</name>
</gene>
<name>A0ACC2GJS0_DALPE</name>
<sequence length="567" mass="63050">MPSEKHTASSAHDAAQREAGLQKTLDTVSRGMTELEQQPGPSREPPSRQGYCSCCQVLYNSLQQHIQSPGHRQVVRSPRTLVTPGSLMDRFLTDVIQHHPHRYNDPRPTHSDLPNLSSPLVPREELSDLCDEDAASLGTQEHMTSSGHSSCQLICVQKADVVSETRTSSPGVGKVEKQLIDRLTPSYPDVHAILSSKEGTTSPKPFSSHLRTRTARPCTQPQTPPLLHRKAHRKTNRRRVRGSDSSSSSIPRDVSPAPPQLCVTQRELTAGRIPEKQPPSKPKERTRGSKHMTANTGWAAWAGVPPWRRVESQNEAALPSDHSDPVGDTIEEVIQRHCYGHRTTQHQRDHNIWTGGKGIEVGGDKDSFHLSLPGSLGVGSGSGDSEDWDTPVRVALGRRTECWTGRGRGDQEGRDLACLMEVQVNLEDQMYTSQLDSALHPATRTAGPGEEEREPTVEEILPALPHIPASFVGKTWTQVLQEDERKVESMVREFRQGRFLCYFESESLARYGKKSLIGKERGQTQDVHDGGWVPLDDHDNEDDEPECHRSGRVGLRQRIVSRSYRLA</sequence>
<protein>
    <submittedName>
        <fullName evidence="1">Uncharacterized protein</fullName>
    </submittedName>
</protein>
<proteinExistence type="predicted"/>
<evidence type="ECO:0000313" key="2">
    <source>
        <dbReference type="Proteomes" id="UP001157502"/>
    </source>
</evidence>
<dbReference type="Proteomes" id="UP001157502">
    <property type="component" value="Chromosome 12"/>
</dbReference>
<evidence type="ECO:0000313" key="1">
    <source>
        <dbReference type="EMBL" id="KAJ8004004.1"/>
    </source>
</evidence>
<comment type="caution">
    <text evidence="1">The sequence shown here is derived from an EMBL/GenBank/DDBJ whole genome shotgun (WGS) entry which is preliminary data.</text>
</comment>
<keyword evidence="2" id="KW-1185">Reference proteome</keyword>
<feature type="non-terminal residue" evidence="1">
    <location>
        <position position="567"/>
    </location>
</feature>